<protein>
    <submittedName>
        <fullName evidence="2">Uncharacterized protein</fullName>
    </submittedName>
</protein>
<comment type="caution">
    <text evidence="2">The sequence shown here is derived from an EMBL/GenBank/DDBJ whole genome shotgun (WGS) entry which is preliminary data.</text>
</comment>
<keyword evidence="1" id="KW-0812">Transmembrane</keyword>
<dbReference type="EMBL" id="CAJNDS010000005">
    <property type="protein sequence ID" value="CAE6914252.1"/>
    <property type="molecule type" value="Genomic_DNA"/>
</dbReference>
<evidence type="ECO:0000313" key="2">
    <source>
        <dbReference type="EMBL" id="CAE6914252.1"/>
    </source>
</evidence>
<reference evidence="2" key="1">
    <citation type="submission" date="2021-02" db="EMBL/GenBank/DDBJ databases">
        <authorList>
            <person name="Dougan E. K."/>
            <person name="Rhodes N."/>
            <person name="Thang M."/>
            <person name="Chan C."/>
        </authorList>
    </citation>
    <scope>NUCLEOTIDE SEQUENCE</scope>
</reference>
<evidence type="ECO:0000313" key="3">
    <source>
        <dbReference type="Proteomes" id="UP000604046"/>
    </source>
</evidence>
<name>A0A812GBW4_9DINO</name>
<keyword evidence="1" id="KW-1133">Transmembrane helix</keyword>
<organism evidence="2 3">
    <name type="scientific">Symbiodinium natans</name>
    <dbReference type="NCBI Taxonomy" id="878477"/>
    <lineage>
        <taxon>Eukaryota</taxon>
        <taxon>Sar</taxon>
        <taxon>Alveolata</taxon>
        <taxon>Dinophyceae</taxon>
        <taxon>Suessiales</taxon>
        <taxon>Symbiodiniaceae</taxon>
        <taxon>Symbiodinium</taxon>
    </lineage>
</organism>
<keyword evidence="3" id="KW-1185">Reference proteome</keyword>
<dbReference type="OrthoDB" id="433147at2759"/>
<proteinExistence type="predicted"/>
<accession>A0A812GBW4</accession>
<keyword evidence="1" id="KW-0472">Membrane</keyword>
<dbReference type="AlphaFoldDB" id="A0A812GBW4"/>
<feature type="transmembrane region" description="Helical" evidence="1">
    <location>
        <begin position="360"/>
        <end position="376"/>
    </location>
</feature>
<sequence length="380" mass="41307">MTSAGNLFRPLQKLDRLPELTRPAIWYVKKQRVRDAGYPAVKGDGSYLQKATPAEEEETDLLTETGRAVGDATKFVGGAAFGGVGLVTDTLGITKNAEETRWVVDCFDTLKPLTDKLAATAEDAVDLVGSGVSSVVGAVDQVTIGDPEAATTNKKSRLDDCRTCMQNADIAPDGAEFNLRWRCWPLFVLLATLSSASANYVGIEQEVAEMQVTLLQAKLQLGKAMVETDKSYVGSKKTATTSDFLHGVHELERRIASLESRLDNLATTSTPWFLQPFDSLVSISRKFGDFVGDLVLHPRSFAWQQFGVFCLCLAGVMAGGLQFQQHRYLSEKTGGASATVLGFAISMASVFIAGAICHPLIPWLLLLLWCWILRATRPIP</sequence>
<evidence type="ECO:0000256" key="1">
    <source>
        <dbReference type="SAM" id="Phobius"/>
    </source>
</evidence>
<dbReference type="Proteomes" id="UP000604046">
    <property type="component" value="Unassembled WGS sequence"/>
</dbReference>
<gene>
    <name evidence="2" type="ORF">SNAT2548_LOCUS220</name>
</gene>